<name>A0A370MWH0_9BURK</name>
<dbReference type="EMBL" id="QKWJ01000178">
    <property type="protein sequence ID" value="RDJ97674.1"/>
    <property type="molecule type" value="Genomic_DNA"/>
</dbReference>
<sequence length="128" mass="13821">MNNNNSKNVVAVFDLTTTAGLERAIEVAEHPDFFARLYGPIVEFAREMVDKGLELFRTATDTEATIKEQREAAVAVIMAGREAGCSSIEITMDEKAGIDLGGKIGPNIDLKIISAGKAGKMTIKAEYK</sequence>
<comment type="caution">
    <text evidence="1">The sequence shown here is derived from an EMBL/GenBank/DDBJ whole genome shotgun (WGS) entry which is preliminary data.</text>
</comment>
<dbReference type="RefSeq" id="WP_115216896.1">
    <property type="nucleotide sequence ID" value="NZ_QKWJ01000178.1"/>
</dbReference>
<evidence type="ECO:0000313" key="2">
    <source>
        <dbReference type="Proteomes" id="UP000255165"/>
    </source>
</evidence>
<dbReference type="AlphaFoldDB" id="A0A370MWH0"/>
<organism evidence="1 2">
    <name type="scientific">Cupriavidus lacunae</name>
    <dbReference type="NCBI Taxonomy" id="2666307"/>
    <lineage>
        <taxon>Bacteria</taxon>
        <taxon>Pseudomonadati</taxon>
        <taxon>Pseudomonadota</taxon>
        <taxon>Betaproteobacteria</taxon>
        <taxon>Burkholderiales</taxon>
        <taxon>Burkholderiaceae</taxon>
        <taxon>Cupriavidus</taxon>
    </lineage>
</organism>
<protein>
    <submittedName>
        <fullName evidence="1">Uncharacterized protein</fullName>
    </submittedName>
</protein>
<evidence type="ECO:0000313" key="1">
    <source>
        <dbReference type="EMBL" id="RDJ97674.1"/>
    </source>
</evidence>
<gene>
    <name evidence="1" type="ORF">DN412_42115</name>
</gene>
<dbReference type="Proteomes" id="UP000255165">
    <property type="component" value="Unassembled WGS sequence"/>
</dbReference>
<reference evidence="2" key="1">
    <citation type="submission" date="2018-06" db="EMBL/GenBank/DDBJ databases">
        <authorList>
            <person name="Feng T."/>
            <person name="Jeon C.O."/>
        </authorList>
    </citation>
    <scope>NUCLEOTIDE SEQUENCE [LARGE SCALE GENOMIC DNA]</scope>
    <source>
        <strain evidence="2">S23</strain>
    </source>
</reference>
<accession>A0A370MWH0</accession>
<keyword evidence="2" id="KW-1185">Reference proteome</keyword>
<proteinExistence type="predicted"/>